<dbReference type="Proteomes" id="UP001385951">
    <property type="component" value="Unassembled WGS sequence"/>
</dbReference>
<gene>
    <name evidence="1" type="ORF">QCA50_006704</name>
</gene>
<dbReference type="EMBL" id="JASBNA010000007">
    <property type="protein sequence ID" value="KAK7690059.1"/>
    <property type="molecule type" value="Genomic_DNA"/>
</dbReference>
<organism evidence="1 2">
    <name type="scientific">Cerrena zonata</name>
    <dbReference type="NCBI Taxonomy" id="2478898"/>
    <lineage>
        <taxon>Eukaryota</taxon>
        <taxon>Fungi</taxon>
        <taxon>Dikarya</taxon>
        <taxon>Basidiomycota</taxon>
        <taxon>Agaricomycotina</taxon>
        <taxon>Agaricomycetes</taxon>
        <taxon>Polyporales</taxon>
        <taxon>Cerrenaceae</taxon>
        <taxon>Cerrena</taxon>
    </lineage>
</organism>
<sequence length="234" mass="27255">MSLDTTQQNLVVCLRSRHSAHLPLSLSRYKRQWFITFPRQYGMAAYPGHRIVNKLNTPDMSVDEAYARKRFWYNADTYSARYDPSERNGDEAYISSPIHILLDSDPPVAKLTGRVRTEKSNNKPDNGKEILCQEIEVIMPEEGLLRQCYYCLSWETQGEETRWKQCGDDVYWCNVCQEQNVINRTVGNLWHNLVRDTIEPAWDRTSLHEIVCIATPCRNFTLPIELLSRLVPMP</sequence>
<proteinExistence type="predicted"/>
<evidence type="ECO:0000313" key="1">
    <source>
        <dbReference type="EMBL" id="KAK7690059.1"/>
    </source>
</evidence>
<comment type="caution">
    <text evidence="1">The sequence shown here is derived from an EMBL/GenBank/DDBJ whole genome shotgun (WGS) entry which is preliminary data.</text>
</comment>
<name>A0AAW0GE57_9APHY</name>
<dbReference type="AlphaFoldDB" id="A0AAW0GE57"/>
<reference evidence="1 2" key="1">
    <citation type="submission" date="2022-09" db="EMBL/GenBank/DDBJ databases">
        <authorList>
            <person name="Palmer J.M."/>
        </authorList>
    </citation>
    <scope>NUCLEOTIDE SEQUENCE [LARGE SCALE GENOMIC DNA]</scope>
    <source>
        <strain evidence="1 2">DSM 7382</strain>
    </source>
</reference>
<protein>
    <submittedName>
        <fullName evidence="1">Uncharacterized protein</fullName>
    </submittedName>
</protein>
<keyword evidence="2" id="KW-1185">Reference proteome</keyword>
<evidence type="ECO:0000313" key="2">
    <source>
        <dbReference type="Proteomes" id="UP001385951"/>
    </source>
</evidence>
<accession>A0AAW0GE57</accession>